<reference evidence="2 3" key="1">
    <citation type="submission" date="2018-08" db="EMBL/GenBank/DDBJ databases">
        <title>A genome reference for cultivated species of the human gut microbiota.</title>
        <authorList>
            <person name="Zou Y."/>
            <person name="Xue W."/>
            <person name="Luo G."/>
        </authorList>
    </citation>
    <scope>NUCLEOTIDE SEQUENCE [LARGE SCALE GENOMIC DNA]</scope>
    <source>
        <strain evidence="2 3">AM09-9</strain>
    </source>
</reference>
<keyword evidence="1" id="KW-0732">Signal</keyword>
<dbReference type="RefSeq" id="WP_207662770.1">
    <property type="nucleotide sequence ID" value="NZ_QRMI01000033.1"/>
</dbReference>
<sequence>MKKMKKQFLSLFVLLCMIISMFPTTALAANIIDVSGNVTITRSDEELTCADNLYYGEVNVNGSATESKTRLTHPVLPLIQWQYGNNTYQIIPSAYKYYVYNINDPNHILEGIEGSEGSSTLSGWPGTYKCYQTVVTTDGVTNGTATFDIDLIYQFSRLNSSIGWTYASNWGGRTLHFTIKQTVAYTVTYTDGVEDEEVFADEVHENLSSGVATPAFSGGTPTRTGYVFKGWNPEVAATVTGNATYVATWGEDKNNNGIDDNEETKYTVTYTDGVDGEEVFADQV</sequence>
<accession>A0A415CZ27</accession>
<comment type="caution">
    <text evidence="2">The sequence shown here is derived from an EMBL/GenBank/DDBJ whole genome shotgun (WGS) entry which is preliminary data.</text>
</comment>
<proteinExistence type="predicted"/>
<evidence type="ECO:0000313" key="3">
    <source>
        <dbReference type="Proteomes" id="UP000285832"/>
    </source>
</evidence>
<feature type="signal peptide" evidence="1">
    <location>
        <begin position="1"/>
        <end position="28"/>
    </location>
</feature>
<feature type="chain" id="PRO_5019099662" description="Bacterial repeat domain-containing protein" evidence="1">
    <location>
        <begin position="29"/>
        <end position="284"/>
    </location>
</feature>
<gene>
    <name evidence="2" type="ORF">DW116_11040</name>
</gene>
<protein>
    <recommendedName>
        <fullName evidence="4">Bacterial repeat domain-containing protein</fullName>
    </recommendedName>
</protein>
<dbReference type="AlphaFoldDB" id="A0A415CZ27"/>
<evidence type="ECO:0000256" key="1">
    <source>
        <dbReference type="SAM" id="SignalP"/>
    </source>
</evidence>
<evidence type="ECO:0008006" key="4">
    <source>
        <dbReference type="Google" id="ProtNLM"/>
    </source>
</evidence>
<feature type="non-terminal residue" evidence="2">
    <location>
        <position position="284"/>
    </location>
</feature>
<evidence type="ECO:0000313" key="2">
    <source>
        <dbReference type="EMBL" id="RHJ59025.1"/>
    </source>
</evidence>
<dbReference type="Proteomes" id="UP000285832">
    <property type="component" value="Unassembled WGS sequence"/>
</dbReference>
<dbReference type="EMBL" id="QRMI01000033">
    <property type="protein sequence ID" value="RHJ59025.1"/>
    <property type="molecule type" value="Genomic_DNA"/>
</dbReference>
<name>A0A415CZ27_9FIRM</name>
<organism evidence="2 3">
    <name type="scientific">[Ruminococcus] lactaris</name>
    <dbReference type="NCBI Taxonomy" id="46228"/>
    <lineage>
        <taxon>Bacteria</taxon>
        <taxon>Bacillati</taxon>
        <taxon>Bacillota</taxon>
        <taxon>Clostridia</taxon>
        <taxon>Lachnospirales</taxon>
        <taxon>Lachnospiraceae</taxon>
        <taxon>Mediterraneibacter</taxon>
    </lineage>
</organism>